<name>A0A2G3EDV1_9FIRM</name>
<sequence length="364" mass="41648">MKRIFVCLCIFGLLTLQTKAEEVDYVQQEEVEEGNIEEYSVNGTECDTNVLENDYLVEDEQGANDLSNNIIVESNEELNVQNYLISDEIDYEINANSSTAELQATSSYKDDYENNDTFENAYNYSWTKPVSTVLRSRGQLYSLGMRTGGLYSSEDEDWFKADYRSGETVFVDLRNIGHKNINIALFDQEKNILWDSNNDLKFEGRPEKYFDFHVRKTGTYYIKIYTLGDLPEPNYYFYFGLKNNQKFEYRVQMQGSQISQDKTFSARETDFTAIFPKSAKAASMFLSPKIGNIQLTEMTIRINRISYTTKDMDGRLMGISGANLYGNCTVEGRLPVGNTGIAYYAPVCSGFFTCSMEPYPGNEL</sequence>
<organism evidence="1 2">
    <name type="scientific">Pseudobutyrivibrio ruminis</name>
    <dbReference type="NCBI Taxonomy" id="46206"/>
    <lineage>
        <taxon>Bacteria</taxon>
        <taxon>Bacillati</taxon>
        <taxon>Bacillota</taxon>
        <taxon>Clostridia</taxon>
        <taxon>Lachnospirales</taxon>
        <taxon>Lachnospiraceae</taxon>
        <taxon>Pseudobutyrivibrio</taxon>
    </lineage>
</organism>
<keyword evidence="2" id="KW-1185">Reference proteome</keyword>
<accession>A0A2G3EDV1</accession>
<comment type="caution">
    <text evidence="1">The sequence shown here is derived from an EMBL/GenBank/DDBJ whole genome shotgun (WGS) entry which is preliminary data.</text>
</comment>
<reference evidence="1" key="1">
    <citation type="submission" date="2017-10" db="EMBL/GenBank/DDBJ databases">
        <title>Resolving the taxonomy of Roseburia spp., Eubacterium rectale and Agathobacter spp. through phylogenomic analysis.</title>
        <authorList>
            <person name="Sheridan P.O."/>
            <person name="Walker A.W."/>
            <person name="Duncan S.H."/>
            <person name="Scott K.P."/>
            <person name="Toole P.W.O."/>
            <person name="Luis P."/>
            <person name="Flint H.J."/>
        </authorList>
    </citation>
    <scope>NUCLEOTIDE SEQUENCE [LARGE SCALE GENOMIC DNA]</scope>
    <source>
        <strain evidence="1">JK10</strain>
    </source>
</reference>
<evidence type="ECO:0000313" key="2">
    <source>
        <dbReference type="Proteomes" id="UP000224317"/>
    </source>
</evidence>
<dbReference type="EMBL" id="PDYH01000003">
    <property type="protein sequence ID" value="PHU41367.1"/>
    <property type="molecule type" value="Genomic_DNA"/>
</dbReference>
<evidence type="ECO:0000313" key="1">
    <source>
        <dbReference type="EMBL" id="PHU41367.1"/>
    </source>
</evidence>
<evidence type="ECO:0008006" key="3">
    <source>
        <dbReference type="Google" id="ProtNLM"/>
    </source>
</evidence>
<dbReference type="Gene3D" id="2.60.120.380">
    <property type="match status" value="1"/>
</dbReference>
<dbReference type="RefSeq" id="WP_099412510.1">
    <property type="nucleotide sequence ID" value="NZ_PDYH01000003.1"/>
</dbReference>
<proteinExistence type="predicted"/>
<dbReference type="AlphaFoldDB" id="A0A2G3EDV1"/>
<protein>
    <recommendedName>
        <fullName evidence="3">Peptidase C-terminal archaeal/bacterial domain-containing protein</fullName>
    </recommendedName>
</protein>
<gene>
    <name evidence="1" type="ORF">CSX00_00435</name>
</gene>
<dbReference type="Proteomes" id="UP000224317">
    <property type="component" value="Unassembled WGS sequence"/>
</dbReference>